<dbReference type="SMART" id="SM01252">
    <property type="entry name" value="KilA-N"/>
    <property type="match status" value="1"/>
</dbReference>
<reference evidence="2" key="2">
    <citation type="journal article" date="2022" name="Res Sq">
        <title>Evolution of multicellular longitudinally dividing oral cavity symbionts (Neisseriaceae).</title>
        <authorList>
            <person name="Nyongesa S."/>
            <person name="Weber P."/>
            <person name="Bernet E."/>
            <person name="Pullido F."/>
            <person name="Nieckarz M."/>
            <person name="Delaby M."/>
            <person name="Nieves C."/>
            <person name="Viehboeck T."/>
            <person name="Krause N."/>
            <person name="Rivera-Millot A."/>
            <person name="Nakamura A."/>
            <person name="Vischer N."/>
            <person name="VanNieuwenhze M."/>
            <person name="Brun Y."/>
            <person name="Cava F."/>
            <person name="Bulgheresi S."/>
            <person name="Veyrier F."/>
        </authorList>
    </citation>
    <scope>NUCLEOTIDE SEQUENCE</scope>
    <source>
        <strain evidence="2">SAG 1488-6</strain>
    </source>
</reference>
<proteinExistence type="predicted"/>
<reference evidence="2" key="1">
    <citation type="submission" date="2021-12" db="EMBL/GenBank/DDBJ databases">
        <authorList>
            <person name="Veyrier F.J."/>
        </authorList>
    </citation>
    <scope>NUCLEOTIDE SEQUENCE</scope>
    <source>
        <strain evidence="2">SAG 1488-6</strain>
    </source>
</reference>
<dbReference type="SUPFAM" id="SSF54616">
    <property type="entry name" value="DNA-binding domain of Mlu1-box binding protein MBP1"/>
    <property type="match status" value="1"/>
</dbReference>
<organism evidence="2 3">
    <name type="scientific">Vitreoscilla stercoraria</name>
    <dbReference type="NCBI Taxonomy" id="61"/>
    <lineage>
        <taxon>Bacteria</taxon>
        <taxon>Pseudomonadati</taxon>
        <taxon>Pseudomonadota</taxon>
        <taxon>Betaproteobacteria</taxon>
        <taxon>Neisseriales</taxon>
        <taxon>Neisseriaceae</taxon>
        <taxon>Vitreoscilla</taxon>
    </lineage>
</organism>
<dbReference type="PROSITE" id="PS51301">
    <property type="entry name" value="KILA_N"/>
    <property type="match status" value="1"/>
</dbReference>
<name>A0ABY4EBN2_VITST</name>
<dbReference type="RefSeq" id="WP_019957491.1">
    <property type="nucleotide sequence ID" value="NZ_CP091512.1"/>
</dbReference>
<sequence length="222" mass="25695">MAKLIPLEYQGMSIHANSEAWFNATEMAAMFDKRPVDWLKQVDTERYIDTLCKKNEVTKNHFVKTIKGGNTAKQGTWLHRKLAVRFAQWLDMDFAIWCDEQIEAMLTNGQTWQKHRTELSSITILRNRFIEQKRTAEGKATESHHYINEALVVNEALTGKRTAIDRNSLTLEQIAMLDKLEQENVLMLLQNTPYPKRKQHLFDLAAPIRHQMQITSISGVAL</sequence>
<protein>
    <submittedName>
        <fullName evidence="2">KilA-N domain-containing protein</fullName>
    </submittedName>
</protein>
<keyword evidence="3" id="KW-1185">Reference proteome</keyword>
<dbReference type="Pfam" id="PF04383">
    <property type="entry name" value="KilA-N"/>
    <property type="match status" value="1"/>
</dbReference>
<dbReference type="InterPro" id="IPR036887">
    <property type="entry name" value="HTH_APSES_sf"/>
</dbReference>
<gene>
    <name evidence="2" type="ORF">LVJ81_03765</name>
</gene>
<dbReference type="InterPro" id="IPR018004">
    <property type="entry name" value="KilA/APSES_HTH"/>
</dbReference>
<feature type="domain" description="KilA-N" evidence="1">
    <location>
        <begin position="3"/>
        <end position="105"/>
    </location>
</feature>
<dbReference type="Proteomes" id="UP000832034">
    <property type="component" value="Chromosome"/>
</dbReference>
<evidence type="ECO:0000313" key="3">
    <source>
        <dbReference type="Proteomes" id="UP000832034"/>
    </source>
</evidence>
<accession>A0ABY4EBN2</accession>
<evidence type="ECO:0000313" key="2">
    <source>
        <dbReference type="EMBL" id="UOO93160.1"/>
    </source>
</evidence>
<evidence type="ECO:0000259" key="1">
    <source>
        <dbReference type="PROSITE" id="PS51301"/>
    </source>
</evidence>
<dbReference type="InterPro" id="IPR017880">
    <property type="entry name" value="KilA_N"/>
</dbReference>
<dbReference type="EMBL" id="CP091512">
    <property type="protein sequence ID" value="UOO93160.1"/>
    <property type="molecule type" value="Genomic_DNA"/>
</dbReference>